<dbReference type="CDD" id="cd03451">
    <property type="entry name" value="FkbR2"/>
    <property type="match status" value="1"/>
</dbReference>
<dbReference type="InterPro" id="IPR029069">
    <property type="entry name" value="HotDog_dom_sf"/>
</dbReference>
<dbReference type="Pfam" id="PF19315">
    <property type="entry name" value="MC_hydratase"/>
    <property type="match status" value="1"/>
</dbReference>
<dbReference type="PANTHER" id="PTHR43664">
    <property type="entry name" value="MONOAMINE OXIDASE-RELATED"/>
    <property type="match status" value="1"/>
</dbReference>
<dbReference type="Gene3D" id="3.10.129.10">
    <property type="entry name" value="Hotdog Thioesterase"/>
    <property type="match status" value="1"/>
</dbReference>
<proteinExistence type="predicted"/>
<dbReference type="GO" id="GO:0016829">
    <property type="term" value="F:lyase activity"/>
    <property type="evidence" value="ECO:0007669"/>
    <property type="project" value="InterPro"/>
</dbReference>
<dbReference type="SUPFAM" id="SSF54637">
    <property type="entry name" value="Thioesterase/thiol ester dehydrase-isomerase"/>
    <property type="match status" value="2"/>
</dbReference>
<dbReference type="PANTHER" id="PTHR43664:SF1">
    <property type="entry name" value="BETA-METHYLMALYL-COA DEHYDRATASE"/>
    <property type="match status" value="1"/>
</dbReference>
<dbReference type="EMBL" id="AHNP02000003">
    <property type="protein sequence ID" value="EPG59277.1"/>
    <property type="molecule type" value="Genomic_DNA"/>
</dbReference>
<gene>
    <name evidence="1" type="ORF">LEP1GSC103_3714</name>
</gene>
<organism evidence="1 2">
    <name type="scientific">Leptospira borgpetersenii serovar Javanica str. UI 09931</name>
    <dbReference type="NCBI Taxonomy" id="1049767"/>
    <lineage>
        <taxon>Bacteria</taxon>
        <taxon>Pseudomonadati</taxon>
        <taxon>Spirochaetota</taxon>
        <taxon>Spirochaetia</taxon>
        <taxon>Leptospirales</taxon>
        <taxon>Leptospiraceae</taxon>
        <taxon>Leptospira</taxon>
    </lineage>
</organism>
<evidence type="ECO:0000313" key="2">
    <source>
        <dbReference type="Proteomes" id="UP000014570"/>
    </source>
</evidence>
<evidence type="ECO:0000313" key="1">
    <source>
        <dbReference type="EMBL" id="EPG59277.1"/>
    </source>
</evidence>
<protein>
    <submittedName>
        <fullName evidence="1">MaoC-like protein</fullName>
    </submittedName>
</protein>
<dbReference type="Proteomes" id="UP000014570">
    <property type="component" value="Unassembled WGS sequence"/>
</dbReference>
<dbReference type="AlphaFoldDB" id="A0AAV3JI13"/>
<dbReference type="InterPro" id="IPR052342">
    <property type="entry name" value="MCH/BMMD"/>
</dbReference>
<reference evidence="1 2" key="1">
    <citation type="submission" date="2013-04" db="EMBL/GenBank/DDBJ databases">
        <authorList>
            <person name="Harkins D.M."/>
            <person name="Durkin A.S."/>
            <person name="Brinkac L.M."/>
            <person name="Haft D.H."/>
            <person name="Selengut J.D."/>
            <person name="Sanka R."/>
            <person name="DePew J."/>
            <person name="Purushe J."/>
            <person name="Chanthongthip A."/>
            <person name="Lattana O."/>
            <person name="Phetsouvanh R."/>
            <person name="Newton P.N."/>
            <person name="Vinetz J.M."/>
            <person name="Sutton G.G."/>
            <person name="Nierman W.C."/>
            <person name="Fouts D.E."/>
        </authorList>
    </citation>
    <scope>NUCLEOTIDE SEQUENCE [LARGE SCALE GENOMIC DNA]</scope>
    <source>
        <strain evidence="1 2">UI 09931</strain>
    </source>
</reference>
<name>A0AAV3JI13_LEPBO</name>
<dbReference type="InterPro" id="IPR048274">
    <property type="entry name" value="MC_hydratase"/>
</dbReference>
<comment type="caution">
    <text evidence="1">The sequence shown here is derived from an EMBL/GenBank/DDBJ whole genome shotgun (WGS) entry which is preliminary data.</text>
</comment>
<accession>A0AAV3JI13</accession>
<sequence length="409" mass="46305">MIVNKILEKIENTRGPYMTKIPNKPFAELATSTAVSKDQVKRNIYGRYLEEFTEGEIFEHPREITIDRAFAQEFATTFMDANPLFLSAAYAKAHGFQDMLVSSLQVFNIALSLGVQNDSEKALANLGYYNVQFLKPVYPEDSLSAKTKILKVDDKGTDKPGIVSVRTICLNQKKELVLQYERKIMIYRSNGNPKGNPKPVIKDAFFPETDTPVIELPSLKFPTEYNSATWPDTYFENFKPGQIYIHQNGRTITDEHFPWTYRVGNTHPLHYDKLYSSGISGPMGGEPVVYGGLVFAWLCGMTSRDITENMIWDLGFTEGYHTQPSFSGDTVTAITRILAVEDRGNDFGIPTGAVHLQIIGLKNIKANDAFDKFGEDLFLKENDKKKHGKEKLSEKIFEIERKVLIKKRG</sequence>